<evidence type="ECO:0000256" key="3">
    <source>
        <dbReference type="ARBA" id="ARBA00023015"/>
    </source>
</evidence>
<evidence type="ECO:0000256" key="5">
    <source>
        <dbReference type="ARBA" id="ARBA00023163"/>
    </source>
</evidence>
<dbReference type="RefSeq" id="WP_146827435.1">
    <property type="nucleotide sequence ID" value="NZ_BAAAYQ010000001.1"/>
</dbReference>
<dbReference type="AlphaFoldDB" id="A0A512HVU3"/>
<dbReference type="SUPFAM" id="SSF46785">
    <property type="entry name" value="Winged helix' DNA-binding domain"/>
    <property type="match status" value="1"/>
</dbReference>
<protein>
    <recommendedName>
        <fullName evidence="1">Lactose phosphotransferase system repressor</fullName>
    </recommendedName>
</protein>
<comment type="function">
    <text evidence="6">Repressor of the lactose catabolism operon. Galactose-6-phosphate is the inducer.</text>
</comment>
<proteinExistence type="predicted"/>
<dbReference type="InterPro" id="IPR036388">
    <property type="entry name" value="WH-like_DNA-bd_sf"/>
</dbReference>
<dbReference type="Pfam" id="PF08220">
    <property type="entry name" value="HTH_DeoR"/>
    <property type="match status" value="1"/>
</dbReference>
<organism evidence="8 9">
    <name type="scientific">Aeromicrobium flavum</name>
    <dbReference type="NCBI Taxonomy" id="416568"/>
    <lineage>
        <taxon>Bacteria</taxon>
        <taxon>Bacillati</taxon>
        <taxon>Actinomycetota</taxon>
        <taxon>Actinomycetes</taxon>
        <taxon>Propionibacteriales</taxon>
        <taxon>Nocardioidaceae</taxon>
        <taxon>Aeromicrobium</taxon>
    </lineage>
</organism>
<keyword evidence="4" id="KW-0238">DNA-binding</keyword>
<dbReference type="PROSITE" id="PS00894">
    <property type="entry name" value="HTH_DEOR_1"/>
    <property type="match status" value="1"/>
</dbReference>
<evidence type="ECO:0000313" key="8">
    <source>
        <dbReference type="EMBL" id="GEO89562.1"/>
    </source>
</evidence>
<dbReference type="GO" id="GO:0016740">
    <property type="term" value="F:transferase activity"/>
    <property type="evidence" value="ECO:0007669"/>
    <property type="project" value="UniProtKB-KW"/>
</dbReference>
<dbReference type="Gene3D" id="1.10.10.10">
    <property type="entry name" value="Winged helix-like DNA-binding domain superfamily/Winged helix DNA-binding domain"/>
    <property type="match status" value="1"/>
</dbReference>
<dbReference type="InterPro" id="IPR014036">
    <property type="entry name" value="DeoR-like_C"/>
</dbReference>
<evidence type="ECO:0000313" key="9">
    <source>
        <dbReference type="Proteomes" id="UP000321769"/>
    </source>
</evidence>
<feature type="domain" description="HTH deoR-type" evidence="7">
    <location>
        <begin position="3"/>
        <end position="58"/>
    </location>
</feature>
<evidence type="ECO:0000256" key="1">
    <source>
        <dbReference type="ARBA" id="ARBA00021390"/>
    </source>
</evidence>
<dbReference type="InterPro" id="IPR036390">
    <property type="entry name" value="WH_DNA-bd_sf"/>
</dbReference>
<dbReference type="Pfam" id="PF00455">
    <property type="entry name" value="DeoRC"/>
    <property type="match status" value="1"/>
</dbReference>
<dbReference type="InterPro" id="IPR001034">
    <property type="entry name" value="DeoR_HTH"/>
</dbReference>
<accession>A0A512HVU3</accession>
<name>A0A512HVU3_9ACTN</name>
<dbReference type="SMART" id="SM01134">
    <property type="entry name" value="DeoRC"/>
    <property type="match status" value="1"/>
</dbReference>
<dbReference type="SMART" id="SM00420">
    <property type="entry name" value="HTH_DEOR"/>
    <property type="match status" value="1"/>
</dbReference>
<dbReference type="PROSITE" id="PS51000">
    <property type="entry name" value="HTH_DEOR_2"/>
    <property type="match status" value="1"/>
</dbReference>
<keyword evidence="9" id="KW-1185">Reference proteome</keyword>
<gene>
    <name evidence="8" type="ORF">AFL01nite_18890</name>
</gene>
<sequence>MYAAERQVLLAERLTRHGRLSVNELARELSVSTETIRRDLDVLERAGTATRVHGGAVLSSTYARIEASLAQRTGERPDLKARIAQAALRFLPDAGGSILLDGGSTVAHLAEVLPSDRRLTVLTHSVAIAHVLLGHEAIALHLLGGRVREVTGVAVGQSTVDALRATRVDVAFLGTNGVTPDHGFSTPDSEEAAVKRALVESARTRVVLADSTKFGPHQVFSFADLTDATAVVTDDGVRAADRAMLEDAGVEVVVA</sequence>
<evidence type="ECO:0000256" key="2">
    <source>
        <dbReference type="ARBA" id="ARBA00022491"/>
    </source>
</evidence>
<dbReference type="GO" id="GO:0003700">
    <property type="term" value="F:DNA-binding transcription factor activity"/>
    <property type="evidence" value="ECO:0007669"/>
    <property type="project" value="InterPro"/>
</dbReference>
<dbReference type="EMBL" id="BJZQ01000008">
    <property type="protein sequence ID" value="GEO89562.1"/>
    <property type="molecule type" value="Genomic_DNA"/>
</dbReference>
<dbReference type="InterPro" id="IPR050313">
    <property type="entry name" value="Carb_Metab_HTH_regulators"/>
</dbReference>
<keyword evidence="2" id="KW-0678">Repressor</keyword>
<dbReference type="InterPro" id="IPR018356">
    <property type="entry name" value="Tscrpt_reg_HTH_DeoR_CS"/>
</dbReference>
<keyword evidence="8" id="KW-0808">Transferase</keyword>
<dbReference type="PANTHER" id="PTHR30363">
    <property type="entry name" value="HTH-TYPE TRANSCRIPTIONAL REGULATOR SRLR-RELATED"/>
    <property type="match status" value="1"/>
</dbReference>
<dbReference type="OrthoDB" id="7688673at2"/>
<dbReference type="SUPFAM" id="SSF100950">
    <property type="entry name" value="NagB/RpiA/CoA transferase-like"/>
    <property type="match status" value="1"/>
</dbReference>
<dbReference type="PRINTS" id="PR00037">
    <property type="entry name" value="HTHLACR"/>
</dbReference>
<keyword evidence="3" id="KW-0805">Transcription regulation</keyword>
<evidence type="ECO:0000256" key="4">
    <source>
        <dbReference type="ARBA" id="ARBA00023125"/>
    </source>
</evidence>
<reference evidence="8 9" key="1">
    <citation type="submission" date="2019-07" db="EMBL/GenBank/DDBJ databases">
        <title>Whole genome shotgun sequence of Aeromicrobium flavum NBRC 107625.</title>
        <authorList>
            <person name="Hosoyama A."/>
            <person name="Uohara A."/>
            <person name="Ohji S."/>
            <person name="Ichikawa N."/>
        </authorList>
    </citation>
    <scope>NUCLEOTIDE SEQUENCE [LARGE SCALE GENOMIC DNA]</scope>
    <source>
        <strain evidence="8 9">NBRC 107625</strain>
    </source>
</reference>
<dbReference type="GO" id="GO:0003677">
    <property type="term" value="F:DNA binding"/>
    <property type="evidence" value="ECO:0007669"/>
    <property type="project" value="UniProtKB-KW"/>
</dbReference>
<evidence type="ECO:0000259" key="7">
    <source>
        <dbReference type="PROSITE" id="PS51000"/>
    </source>
</evidence>
<dbReference type="PANTHER" id="PTHR30363:SF4">
    <property type="entry name" value="GLYCEROL-3-PHOSPHATE REGULON REPRESSOR"/>
    <property type="match status" value="1"/>
</dbReference>
<comment type="caution">
    <text evidence="8">The sequence shown here is derived from an EMBL/GenBank/DDBJ whole genome shotgun (WGS) entry which is preliminary data.</text>
</comment>
<dbReference type="Proteomes" id="UP000321769">
    <property type="component" value="Unassembled WGS sequence"/>
</dbReference>
<dbReference type="Gene3D" id="3.40.50.1360">
    <property type="match status" value="1"/>
</dbReference>
<evidence type="ECO:0000256" key="6">
    <source>
        <dbReference type="ARBA" id="ARBA00024937"/>
    </source>
</evidence>
<dbReference type="InterPro" id="IPR037171">
    <property type="entry name" value="NagB/RpiA_transferase-like"/>
</dbReference>
<keyword evidence="5" id="KW-0804">Transcription</keyword>